<name>A0A5B0QMC3_PUCGR</name>
<dbReference type="EMBL" id="VSWC01000014">
    <property type="protein sequence ID" value="KAA1114300.1"/>
    <property type="molecule type" value="Genomic_DNA"/>
</dbReference>
<evidence type="ECO:0000313" key="3">
    <source>
        <dbReference type="Proteomes" id="UP000324748"/>
    </source>
</evidence>
<feature type="region of interest" description="Disordered" evidence="1">
    <location>
        <begin position="1"/>
        <end position="27"/>
    </location>
</feature>
<protein>
    <submittedName>
        <fullName evidence="2">Uncharacterized protein</fullName>
    </submittedName>
</protein>
<sequence>MFLQDDPANEPSSPVPHEDQSLPENDSTMIHDIDQGVMQLPSPGRLNVVPRVAQDLLGRINFSAEDVELINELLMVPQFDQWRVSVILMLANLRRVGMRTDAEAPAPTEALLGNSFVFSNTIHNFFRIKIRELLTRGGLEAYARTHTMGGLPIARSPLSLLTTYLEEQPQAFREDYLPQGWPMNHLANQSMLTLMRVLVKHERGSLRNLEFNRRAINGPVPNLSNLILLIDRAMGDRDHLRPLQP</sequence>
<dbReference type="Proteomes" id="UP000324748">
    <property type="component" value="Unassembled WGS sequence"/>
</dbReference>
<reference evidence="2 3" key="1">
    <citation type="submission" date="2019-05" db="EMBL/GenBank/DDBJ databases">
        <title>Emergence of the Ug99 lineage of the wheat stem rust pathogen through somatic hybridization.</title>
        <authorList>
            <person name="Li F."/>
            <person name="Upadhyaya N.M."/>
            <person name="Sperschneider J."/>
            <person name="Matny O."/>
            <person name="Nguyen-Phuc H."/>
            <person name="Mago R."/>
            <person name="Raley C."/>
            <person name="Miller M.E."/>
            <person name="Silverstein K.A.T."/>
            <person name="Henningsen E."/>
            <person name="Hirsch C.D."/>
            <person name="Visser B."/>
            <person name="Pretorius Z.A."/>
            <person name="Steffenson B.J."/>
            <person name="Schwessinger B."/>
            <person name="Dodds P.N."/>
            <person name="Figueroa M."/>
        </authorList>
    </citation>
    <scope>NUCLEOTIDE SEQUENCE [LARGE SCALE GENOMIC DNA]</scope>
    <source>
        <strain evidence="2">21-0</strain>
    </source>
</reference>
<evidence type="ECO:0000256" key="1">
    <source>
        <dbReference type="SAM" id="MobiDB-lite"/>
    </source>
</evidence>
<gene>
    <name evidence="2" type="ORF">PGT21_003492</name>
</gene>
<evidence type="ECO:0000313" key="2">
    <source>
        <dbReference type="EMBL" id="KAA1114300.1"/>
    </source>
</evidence>
<proteinExistence type="predicted"/>
<accession>A0A5B0QMC3</accession>
<dbReference type="OrthoDB" id="2515693at2759"/>
<organism evidence="2 3">
    <name type="scientific">Puccinia graminis f. sp. tritici</name>
    <dbReference type="NCBI Taxonomy" id="56615"/>
    <lineage>
        <taxon>Eukaryota</taxon>
        <taxon>Fungi</taxon>
        <taxon>Dikarya</taxon>
        <taxon>Basidiomycota</taxon>
        <taxon>Pucciniomycotina</taxon>
        <taxon>Pucciniomycetes</taxon>
        <taxon>Pucciniales</taxon>
        <taxon>Pucciniaceae</taxon>
        <taxon>Puccinia</taxon>
    </lineage>
</organism>
<keyword evidence="3" id="KW-1185">Reference proteome</keyword>
<comment type="caution">
    <text evidence="2">The sequence shown here is derived from an EMBL/GenBank/DDBJ whole genome shotgun (WGS) entry which is preliminary data.</text>
</comment>
<dbReference type="AlphaFoldDB" id="A0A5B0QMC3"/>